<dbReference type="InterPro" id="IPR036187">
    <property type="entry name" value="DNA_mismatch_repair_MutS_sf"/>
</dbReference>
<feature type="domain" description="DNA mismatch repair protein MutS clamp" evidence="1">
    <location>
        <begin position="77"/>
        <end position="155"/>
    </location>
</feature>
<dbReference type="GO" id="GO:0030983">
    <property type="term" value="F:mismatched DNA binding"/>
    <property type="evidence" value="ECO:0007669"/>
    <property type="project" value="InterPro"/>
</dbReference>
<protein>
    <recommendedName>
        <fullName evidence="1">DNA mismatch repair protein MutS clamp domain-containing protein</fullName>
    </recommendedName>
</protein>
<accession>A0A835UA48</accession>
<dbReference type="GO" id="GO:0006298">
    <property type="term" value="P:mismatch repair"/>
    <property type="evidence" value="ECO:0007669"/>
    <property type="project" value="InterPro"/>
</dbReference>
<dbReference type="Gene3D" id="1.10.1420.10">
    <property type="match status" value="1"/>
</dbReference>
<proteinExistence type="predicted"/>
<sequence length="159" mass="18099">MARVLYKDGVVTFVGLDILKGNTWIYKLLALSLARIYLYPSNSISYRIGDIIDEDVVHARAPFVACTQQCFAVKAKVDGLLDVARRSFCDTSEAIYDLASTYREEFNLPNLKIRYNTRQGFYFSIPQRDILGKLPEKFIQVMRNGKNIHCSSFELASAL</sequence>
<dbReference type="Pfam" id="PF05190">
    <property type="entry name" value="MutS_IV"/>
    <property type="match status" value="1"/>
</dbReference>
<gene>
    <name evidence="2" type="ORF">HPP92_025122</name>
</gene>
<evidence type="ECO:0000259" key="1">
    <source>
        <dbReference type="Pfam" id="PF05190"/>
    </source>
</evidence>
<reference evidence="2 3" key="1">
    <citation type="journal article" date="2020" name="Nat. Food">
        <title>A phased Vanilla planifolia genome enables genetic improvement of flavour and production.</title>
        <authorList>
            <person name="Hasing T."/>
            <person name="Tang H."/>
            <person name="Brym M."/>
            <person name="Khazi F."/>
            <person name="Huang T."/>
            <person name="Chambers A.H."/>
        </authorList>
    </citation>
    <scope>NUCLEOTIDE SEQUENCE [LARGE SCALE GENOMIC DNA]</scope>
    <source>
        <tissue evidence="2">Leaf</tissue>
    </source>
</reference>
<evidence type="ECO:0000313" key="2">
    <source>
        <dbReference type="EMBL" id="KAG0453818.1"/>
    </source>
</evidence>
<dbReference type="AlphaFoldDB" id="A0A835UA48"/>
<dbReference type="OrthoDB" id="276261at2759"/>
<dbReference type="GO" id="GO:0005524">
    <property type="term" value="F:ATP binding"/>
    <property type="evidence" value="ECO:0007669"/>
    <property type="project" value="InterPro"/>
</dbReference>
<name>A0A835UA48_VANPL</name>
<evidence type="ECO:0000313" key="3">
    <source>
        <dbReference type="Proteomes" id="UP000639772"/>
    </source>
</evidence>
<comment type="caution">
    <text evidence="2">The sequence shown here is derived from an EMBL/GenBank/DDBJ whole genome shotgun (WGS) entry which is preliminary data.</text>
</comment>
<dbReference type="Proteomes" id="UP000639772">
    <property type="component" value="Unassembled WGS sequence"/>
</dbReference>
<dbReference type="InterPro" id="IPR007861">
    <property type="entry name" value="DNA_mismatch_repair_MutS_clamp"/>
</dbReference>
<dbReference type="SUPFAM" id="SSF48334">
    <property type="entry name" value="DNA repair protein MutS, domain III"/>
    <property type="match status" value="1"/>
</dbReference>
<dbReference type="EMBL" id="JADCNM010000014">
    <property type="protein sequence ID" value="KAG0453818.1"/>
    <property type="molecule type" value="Genomic_DNA"/>
</dbReference>
<organism evidence="2 3">
    <name type="scientific">Vanilla planifolia</name>
    <name type="common">Vanilla</name>
    <dbReference type="NCBI Taxonomy" id="51239"/>
    <lineage>
        <taxon>Eukaryota</taxon>
        <taxon>Viridiplantae</taxon>
        <taxon>Streptophyta</taxon>
        <taxon>Embryophyta</taxon>
        <taxon>Tracheophyta</taxon>
        <taxon>Spermatophyta</taxon>
        <taxon>Magnoliopsida</taxon>
        <taxon>Liliopsida</taxon>
        <taxon>Asparagales</taxon>
        <taxon>Orchidaceae</taxon>
        <taxon>Vanilloideae</taxon>
        <taxon>Vanilleae</taxon>
        <taxon>Vanilla</taxon>
    </lineage>
</organism>